<name>A0A1A9VJ95_GLOAU</name>
<keyword evidence="2" id="KW-1185">Reference proteome</keyword>
<dbReference type="EnsemblMetazoa" id="GAUT039196-RA">
    <property type="protein sequence ID" value="GAUT039196-PA"/>
    <property type="gene ID" value="GAUT039196"/>
</dbReference>
<reference evidence="1" key="1">
    <citation type="submission" date="2020-05" db="UniProtKB">
        <authorList>
            <consortium name="EnsemblMetazoa"/>
        </authorList>
    </citation>
    <scope>IDENTIFICATION</scope>
    <source>
        <strain evidence="1">TTRI</strain>
    </source>
</reference>
<evidence type="ECO:0000313" key="2">
    <source>
        <dbReference type="Proteomes" id="UP000078200"/>
    </source>
</evidence>
<sequence>MCMCFGVGADNLTDILLKGSKNARADEWLLSVRNANQEHFIDFPKRRYSEWNGPNGMLWLSSLTVNGSGLLCNEHKNKNLNISALNLTDYCIYFYYYMVSDKVLLCDMIVTTSATTTTATTTATTTTLIRKHLYLNLLKIRKLNLI</sequence>
<accession>A0A1A9VJ95</accession>
<proteinExistence type="predicted"/>
<dbReference type="Proteomes" id="UP000078200">
    <property type="component" value="Unassembled WGS sequence"/>
</dbReference>
<protein>
    <submittedName>
        <fullName evidence="1">Uncharacterized protein</fullName>
    </submittedName>
</protein>
<organism evidence="1 2">
    <name type="scientific">Glossina austeni</name>
    <name type="common">Savannah tsetse fly</name>
    <dbReference type="NCBI Taxonomy" id="7395"/>
    <lineage>
        <taxon>Eukaryota</taxon>
        <taxon>Metazoa</taxon>
        <taxon>Ecdysozoa</taxon>
        <taxon>Arthropoda</taxon>
        <taxon>Hexapoda</taxon>
        <taxon>Insecta</taxon>
        <taxon>Pterygota</taxon>
        <taxon>Neoptera</taxon>
        <taxon>Endopterygota</taxon>
        <taxon>Diptera</taxon>
        <taxon>Brachycera</taxon>
        <taxon>Muscomorpha</taxon>
        <taxon>Hippoboscoidea</taxon>
        <taxon>Glossinidae</taxon>
        <taxon>Glossina</taxon>
    </lineage>
</organism>
<evidence type="ECO:0000313" key="1">
    <source>
        <dbReference type="EnsemblMetazoa" id="GAUT039196-PA"/>
    </source>
</evidence>
<dbReference type="VEuPathDB" id="VectorBase:GAUT039196"/>
<dbReference type="AlphaFoldDB" id="A0A1A9VJ95"/>